<evidence type="ECO:0000256" key="1">
    <source>
        <dbReference type="SAM" id="MobiDB-lite"/>
    </source>
</evidence>
<evidence type="ECO:0000313" key="2">
    <source>
        <dbReference type="EMBL" id="CEG39175.1"/>
    </source>
</evidence>
<dbReference type="GeneID" id="36404285"/>
<evidence type="ECO:0000313" key="3">
    <source>
        <dbReference type="Proteomes" id="UP000054928"/>
    </source>
</evidence>
<name>A0A0P1AET7_PLAHL</name>
<sequence length="59" mass="6480">MTKRGSPNDALVAQKFLSLCEWQDKHDLVDDNRMIATQGSPVGEGTHISTAEPHAFQVT</sequence>
<organism evidence="2 3">
    <name type="scientific">Plasmopara halstedii</name>
    <name type="common">Downy mildew of sunflower</name>
    <dbReference type="NCBI Taxonomy" id="4781"/>
    <lineage>
        <taxon>Eukaryota</taxon>
        <taxon>Sar</taxon>
        <taxon>Stramenopiles</taxon>
        <taxon>Oomycota</taxon>
        <taxon>Peronosporomycetes</taxon>
        <taxon>Peronosporales</taxon>
        <taxon>Peronosporaceae</taxon>
        <taxon>Plasmopara</taxon>
    </lineage>
</organism>
<accession>A0A0P1AET7</accession>
<keyword evidence="3" id="KW-1185">Reference proteome</keyword>
<dbReference type="RefSeq" id="XP_024575544.1">
    <property type="nucleotide sequence ID" value="XM_024724694.1"/>
</dbReference>
<dbReference type="EMBL" id="CCYD01000357">
    <property type="protein sequence ID" value="CEG39175.1"/>
    <property type="molecule type" value="Genomic_DNA"/>
</dbReference>
<feature type="region of interest" description="Disordered" evidence="1">
    <location>
        <begin position="39"/>
        <end position="59"/>
    </location>
</feature>
<reference evidence="3" key="1">
    <citation type="submission" date="2014-09" db="EMBL/GenBank/DDBJ databases">
        <authorList>
            <person name="Sharma Rahul"/>
            <person name="Thines Marco"/>
        </authorList>
    </citation>
    <scope>NUCLEOTIDE SEQUENCE [LARGE SCALE GENOMIC DNA]</scope>
</reference>
<protein>
    <submittedName>
        <fullName evidence="2">Uncharacterized protein</fullName>
    </submittedName>
</protein>
<proteinExistence type="predicted"/>
<dbReference type="AlphaFoldDB" id="A0A0P1AET7"/>
<dbReference type="Proteomes" id="UP000054928">
    <property type="component" value="Unassembled WGS sequence"/>
</dbReference>